<evidence type="ECO:0000256" key="2">
    <source>
        <dbReference type="SAM" id="SignalP"/>
    </source>
</evidence>
<geneLocation type="plasmid" evidence="3 4">
    <name>unnamed1</name>
</geneLocation>
<dbReference type="SUPFAM" id="SSF53850">
    <property type="entry name" value="Periplasmic binding protein-like II"/>
    <property type="match status" value="1"/>
</dbReference>
<dbReference type="Gene3D" id="3.40.190.150">
    <property type="entry name" value="Bordetella uptake gene, domain 1"/>
    <property type="match status" value="1"/>
</dbReference>
<dbReference type="PANTHER" id="PTHR42928:SF5">
    <property type="entry name" value="BLR1237 PROTEIN"/>
    <property type="match status" value="1"/>
</dbReference>
<dbReference type="Gene3D" id="3.40.190.10">
    <property type="entry name" value="Periplasmic binding protein-like II"/>
    <property type="match status" value="1"/>
</dbReference>
<dbReference type="PANTHER" id="PTHR42928">
    <property type="entry name" value="TRICARBOXYLATE-BINDING PROTEIN"/>
    <property type="match status" value="1"/>
</dbReference>
<dbReference type="EMBL" id="CP136337">
    <property type="protein sequence ID" value="WOB11183.1"/>
    <property type="molecule type" value="Genomic_DNA"/>
</dbReference>
<gene>
    <name evidence="3" type="ORF">RXV79_27510</name>
</gene>
<comment type="similarity">
    <text evidence="1">Belongs to the UPF0065 (bug) family.</text>
</comment>
<dbReference type="InterPro" id="IPR005064">
    <property type="entry name" value="BUG"/>
</dbReference>
<protein>
    <submittedName>
        <fullName evidence="3">Tripartite tricarboxylate transporter substrate-binding protein</fullName>
    </submittedName>
</protein>
<keyword evidence="3" id="KW-0614">Plasmid</keyword>
<feature type="chain" id="PRO_5046802268" evidence="2">
    <location>
        <begin position="18"/>
        <end position="322"/>
    </location>
</feature>
<dbReference type="InterPro" id="IPR042100">
    <property type="entry name" value="Bug_dom1"/>
</dbReference>
<dbReference type="PIRSF" id="PIRSF017082">
    <property type="entry name" value="YflP"/>
    <property type="match status" value="1"/>
</dbReference>
<evidence type="ECO:0000313" key="4">
    <source>
        <dbReference type="Proteomes" id="UP001303946"/>
    </source>
</evidence>
<name>A0ABZ0D1X1_9BURK</name>
<accession>A0ABZ0D1X1</accession>
<sequence>MALALLLGAAACASARAAFPEAGRPIKIVVPYSSGGPADKTARDLAAALRKVLETSVVVENVAGASGTVGANKVLQAAPDGYTLLFSHIGMSTAYALYRKSSDTLDDFEYLGVTSELPMILIGRLNLEPSTWPELVRWIKARKGNVTIANAGTGSASHMCGLLIQSQVDTQITAVPYKGTSPAMSDVVGGYVDLLCDQSSTASPQIVAGRVKAIATTRKTRFESPPVMAAIPTMEEAGLKGISFSVWQGLYAPKGTPHIVLQVLNNAMRQALKDPAYVERQRADGATVVTDERMTPEGHRRLVKSETDKWSAIIKSANGFAD</sequence>
<organism evidence="3 4">
    <name type="scientific">Piscinibacter gummiphilus</name>
    <dbReference type="NCBI Taxonomy" id="946333"/>
    <lineage>
        <taxon>Bacteria</taxon>
        <taxon>Pseudomonadati</taxon>
        <taxon>Pseudomonadota</taxon>
        <taxon>Betaproteobacteria</taxon>
        <taxon>Burkholderiales</taxon>
        <taxon>Sphaerotilaceae</taxon>
        <taxon>Piscinibacter</taxon>
    </lineage>
</organism>
<keyword evidence="2" id="KW-0732">Signal</keyword>
<dbReference type="RefSeq" id="WP_316704363.1">
    <property type="nucleotide sequence ID" value="NZ_CP136337.1"/>
</dbReference>
<dbReference type="Pfam" id="PF03401">
    <property type="entry name" value="TctC"/>
    <property type="match status" value="1"/>
</dbReference>
<feature type="signal peptide" evidence="2">
    <location>
        <begin position="1"/>
        <end position="17"/>
    </location>
</feature>
<evidence type="ECO:0000313" key="3">
    <source>
        <dbReference type="EMBL" id="WOB11183.1"/>
    </source>
</evidence>
<evidence type="ECO:0000256" key="1">
    <source>
        <dbReference type="ARBA" id="ARBA00006987"/>
    </source>
</evidence>
<proteinExistence type="inferred from homology"/>
<reference evidence="3 4" key="1">
    <citation type="submission" date="2023-10" db="EMBL/GenBank/DDBJ databases">
        <title>Bacteria for the degradation of biodegradable plastic PBAT(Polybutylene adipate terephthalate).</title>
        <authorList>
            <person name="Weon H.-Y."/>
            <person name="Yeon J."/>
        </authorList>
    </citation>
    <scope>NUCLEOTIDE SEQUENCE [LARGE SCALE GENOMIC DNA]</scope>
    <source>
        <strain evidence="3 4">SBD 7-3</strain>
        <plasmid evidence="3 4">unnamed1</plasmid>
    </source>
</reference>
<keyword evidence="4" id="KW-1185">Reference proteome</keyword>
<dbReference type="Proteomes" id="UP001303946">
    <property type="component" value="Plasmid unnamed1"/>
</dbReference>